<evidence type="ECO:0000259" key="5">
    <source>
        <dbReference type="PROSITE" id="PS50893"/>
    </source>
</evidence>
<dbReference type="InterPro" id="IPR003593">
    <property type="entry name" value="AAA+_ATPase"/>
</dbReference>
<dbReference type="InterPro" id="IPR027417">
    <property type="entry name" value="P-loop_NTPase"/>
</dbReference>
<protein>
    <submittedName>
        <fullName evidence="7">Pleuromutilin/lincosamide/streptogramin A transport system ATP-binding/permease protein</fullName>
    </submittedName>
    <submittedName>
        <fullName evidence="6">Uncharacterized ABC transporter ATP-binding protein HI_1252</fullName>
    </submittedName>
</protein>
<dbReference type="PANTHER" id="PTHR19211:SF100">
    <property type="entry name" value="RIBOSOME PROTECTION PROTEIN VMLR"/>
    <property type="match status" value="1"/>
</dbReference>
<dbReference type="Gene3D" id="3.40.50.300">
    <property type="entry name" value="P-loop containing nucleotide triphosphate hydrolases"/>
    <property type="match status" value="3"/>
</dbReference>
<dbReference type="CDD" id="cd03221">
    <property type="entry name" value="ABCF_EF-3"/>
    <property type="match status" value="2"/>
</dbReference>
<dbReference type="RefSeq" id="WP_109349461.1">
    <property type="nucleotide sequence ID" value="NZ_BJUE01000027.1"/>
</dbReference>
<feature type="domain" description="ABC transporter" evidence="5">
    <location>
        <begin position="273"/>
        <end position="482"/>
    </location>
</feature>
<feature type="compositionally biased region" description="Basic and acidic residues" evidence="4">
    <location>
        <begin position="190"/>
        <end position="204"/>
    </location>
</feature>
<dbReference type="OrthoDB" id="9760950at2"/>
<keyword evidence="1" id="KW-0677">Repeat</keyword>
<sequence length="520" mass="58865">MRILLEASNIKQFAKERELLNIEQLHIYKNEKIGLVGENGSGKSTLLNILSKNNVPEEGLVTHFTNCQLIPQLKKAIGHKSGGEVTQIYIQQVLKDNPELLLADEPTTNLDQQHIELLENDMKNWQGAFIVVSHDRAFLDAVCTTIWELKAGGISVYKGNYSQYAEAKKLEKHQEEAAYEQYISEKKQLEKAMKTKEERAERAAKTPKNRTSSEARASASAPYYANKQKKLRKTAKALESRMNRLEVVEKSRELAPIKMSLVNAEQIKNRVILRIEKLKGNVKSRALWNEATLQVNAGEKVAIIGENGVGKTTFLKKLMNNEAGVTFTPAAKIGYFSQNLDILDIEKTILENVQLTSSQDETMIRTVLARMHFTKEDVHKEVKVLSGGERVKVALSKLFLSDVNTLILDEPTNYLDIEAMEAFESLLVNYEGTILFVSHDRRFVENVATQIMSIKNQQLALFKGNYEQFSAEKVAKPKGSEQEKMIIELKITEVLSKLSIEPTEALEKEFQELLITKRNL</sequence>
<organism evidence="6 8">
    <name type="scientific">Kurthia zopfii</name>
    <dbReference type="NCBI Taxonomy" id="1650"/>
    <lineage>
        <taxon>Bacteria</taxon>
        <taxon>Bacillati</taxon>
        <taxon>Bacillota</taxon>
        <taxon>Bacilli</taxon>
        <taxon>Bacillales</taxon>
        <taxon>Caryophanaceae</taxon>
        <taxon>Kurthia</taxon>
    </lineage>
</organism>
<comment type="caution">
    <text evidence="6">The sequence shown here is derived from an EMBL/GenBank/DDBJ whole genome shotgun (WGS) entry which is preliminary data.</text>
</comment>
<evidence type="ECO:0000313" key="6">
    <source>
        <dbReference type="EMBL" id="STX09588.1"/>
    </source>
</evidence>
<dbReference type="EMBL" id="UGNP01000001">
    <property type="protein sequence ID" value="STX09588.1"/>
    <property type="molecule type" value="Genomic_DNA"/>
</dbReference>
<dbReference type="SMART" id="SM00382">
    <property type="entry name" value="AAA"/>
    <property type="match status" value="2"/>
</dbReference>
<dbReference type="PANTHER" id="PTHR19211">
    <property type="entry name" value="ATP-BINDING TRANSPORT PROTEIN-RELATED"/>
    <property type="match status" value="1"/>
</dbReference>
<evidence type="ECO:0000256" key="1">
    <source>
        <dbReference type="ARBA" id="ARBA00022737"/>
    </source>
</evidence>
<dbReference type="InterPro" id="IPR003439">
    <property type="entry name" value="ABC_transporter-like_ATP-bd"/>
</dbReference>
<proteinExistence type="predicted"/>
<keyword evidence="3 6" id="KW-0067">ATP-binding</keyword>
<feature type="compositionally biased region" description="Low complexity" evidence="4">
    <location>
        <begin position="212"/>
        <end position="221"/>
    </location>
</feature>
<dbReference type="Proteomes" id="UP000294641">
    <property type="component" value="Unassembled WGS sequence"/>
</dbReference>
<name>A0A2U3ADJ0_9BACL</name>
<dbReference type="InterPro" id="IPR017871">
    <property type="entry name" value="ABC_transporter-like_CS"/>
</dbReference>
<dbReference type="SUPFAM" id="SSF52540">
    <property type="entry name" value="P-loop containing nucleoside triphosphate hydrolases"/>
    <property type="match status" value="2"/>
</dbReference>
<evidence type="ECO:0000256" key="3">
    <source>
        <dbReference type="ARBA" id="ARBA00022840"/>
    </source>
</evidence>
<dbReference type="EMBL" id="SNZG01000013">
    <property type="protein sequence ID" value="TDR39052.1"/>
    <property type="molecule type" value="Genomic_DNA"/>
</dbReference>
<evidence type="ECO:0000256" key="2">
    <source>
        <dbReference type="ARBA" id="ARBA00022741"/>
    </source>
</evidence>
<reference evidence="6 8" key="1">
    <citation type="submission" date="2018-06" db="EMBL/GenBank/DDBJ databases">
        <authorList>
            <consortium name="Pathogen Informatics"/>
            <person name="Doyle S."/>
        </authorList>
    </citation>
    <scope>NUCLEOTIDE SEQUENCE [LARGE SCALE GENOMIC DNA]</scope>
    <source>
        <strain evidence="6 8">NCTC10597</strain>
    </source>
</reference>
<keyword evidence="9" id="KW-1185">Reference proteome</keyword>
<dbReference type="AlphaFoldDB" id="A0A2U3ADJ0"/>
<evidence type="ECO:0000256" key="4">
    <source>
        <dbReference type="SAM" id="MobiDB-lite"/>
    </source>
</evidence>
<dbReference type="Pfam" id="PF00005">
    <property type="entry name" value="ABC_tran"/>
    <property type="match status" value="2"/>
</dbReference>
<dbReference type="Proteomes" id="UP000254330">
    <property type="component" value="Unassembled WGS sequence"/>
</dbReference>
<evidence type="ECO:0000313" key="9">
    <source>
        <dbReference type="Proteomes" id="UP000294641"/>
    </source>
</evidence>
<keyword evidence="2" id="KW-0547">Nucleotide-binding</keyword>
<dbReference type="GO" id="GO:0016887">
    <property type="term" value="F:ATP hydrolysis activity"/>
    <property type="evidence" value="ECO:0007669"/>
    <property type="project" value="InterPro"/>
</dbReference>
<accession>A0A2U3ADJ0</accession>
<evidence type="ECO:0000313" key="8">
    <source>
        <dbReference type="Proteomes" id="UP000254330"/>
    </source>
</evidence>
<feature type="region of interest" description="Disordered" evidence="4">
    <location>
        <begin position="190"/>
        <end position="221"/>
    </location>
</feature>
<dbReference type="PROSITE" id="PS00211">
    <property type="entry name" value="ABC_TRANSPORTER_1"/>
    <property type="match status" value="1"/>
</dbReference>
<evidence type="ECO:0000313" key="7">
    <source>
        <dbReference type="EMBL" id="TDR39052.1"/>
    </source>
</evidence>
<dbReference type="NCBIfam" id="NF000355">
    <property type="entry name" value="ribo_prot_ABC_F"/>
    <property type="match status" value="1"/>
</dbReference>
<dbReference type="PROSITE" id="PS50893">
    <property type="entry name" value="ABC_TRANSPORTER_2"/>
    <property type="match status" value="1"/>
</dbReference>
<dbReference type="InterPro" id="IPR050611">
    <property type="entry name" value="ABCF"/>
</dbReference>
<dbReference type="NCBIfam" id="NF000170">
    <property type="entry name" value="ABCF_Vga_all"/>
    <property type="match status" value="1"/>
</dbReference>
<gene>
    <name evidence="7" type="ORF">DFR61_11348</name>
    <name evidence="6" type="ORF">NCTC10597_01275</name>
</gene>
<reference evidence="7 9" key="2">
    <citation type="submission" date="2019-03" db="EMBL/GenBank/DDBJ databases">
        <title>Genomic Encyclopedia of Type Strains, Phase IV (KMG-IV): sequencing the most valuable type-strain genomes for metagenomic binning, comparative biology and taxonomic classification.</title>
        <authorList>
            <person name="Goeker M."/>
        </authorList>
    </citation>
    <scope>NUCLEOTIDE SEQUENCE [LARGE SCALE GENOMIC DNA]</scope>
    <source>
        <strain evidence="7 9">DSM 20580</strain>
    </source>
</reference>
<dbReference type="GO" id="GO:0005524">
    <property type="term" value="F:ATP binding"/>
    <property type="evidence" value="ECO:0007669"/>
    <property type="project" value="UniProtKB-KW"/>
</dbReference>